<organism evidence="2 3">
    <name type="scientific">Anabarilius grahami</name>
    <name type="common">Kanglang fish</name>
    <name type="synonym">Barilius grahami</name>
    <dbReference type="NCBI Taxonomy" id="495550"/>
    <lineage>
        <taxon>Eukaryota</taxon>
        <taxon>Metazoa</taxon>
        <taxon>Chordata</taxon>
        <taxon>Craniata</taxon>
        <taxon>Vertebrata</taxon>
        <taxon>Euteleostomi</taxon>
        <taxon>Actinopterygii</taxon>
        <taxon>Neopterygii</taxon>
        <taxon>Teleostei</taxon>
        <taxon>Ostariophysi</taxon>
        <taxon>Cypriniformes</taxon>
        <taxon>Xenocyprididae</taxon>
        <taxon>Xenocypridinae</taxon>
        <taxon>Xenocypridinae incertae sedis</taxon>
        <taxon>Anabarilius</taxon>
    </lineage>
</organism>
<keyword evidence="3" id="KW-1185">Reference proteome</keyword>
<dbReference type="Proteomes" id="UP000281406">
    <property type="component" value="Unassembled WGS sequence"/>
</dbReference>
<sequence length="105" mass="11006">MSDVGWTRQCGRPGTKIKEPWRGNLCMSAGSPVKPRSVPCFGCDADVMAERLAARMSGDAVTPSSDAAAAAASYCSDEDDDGDSTLASVKTHPLIHSSSESKTKQ</sequence>
<evidence type="ECO:0000313" key="3">
    <source>
        <dbReference type="Proteomes" id="UP000281406"/>
    </source>
</evidence>
<protein>
    <submittedName>
        <fullName evidence="2">Uncharacterized protein</fullName>
    </submittedName>
</protein>
<gene>
    <name evidence="2" type="ORF">DPX16_10514</name>
</gene>
<feature type="region of interest" description="Disordered" evidence="1">
    <location>
        <begin position="72"/>
        <end position="105"/>
    </location>
</feature>
<name>A0A3N0Z6Y6_ANAGA</name>
<evidence type="ECO:0000313" key="2">
    <source>
        <dbReference type="EMBL" id="ROL54091.1"/>
    </source>
</evidence>
<dbReference type="AlphaFoldDB" id="A0A3N0Z6Y6"/>
<comment type="caution">
    <text evidence="2">The sequence shown here is derived from an EMBL/GenBank/DDBJ whole genome shotgun (WGS) entry which is preliminary data.</text>
</comment>
<evidence type="ECO:0000256" key="1">
    <source>
        <dbReference type="SAM" id="MobiDB-lite"/>
    </source>
</evidence>
<reference evidence="2 3" key="1">
    <citation type="submission" date="2018-10" db="EMBL/GenBank/DDBJ databases">
        <title>Genome assembly for a Yunnan-Guizhou Plateau 3E fish, Anabarilius grahami (Regan), and its evolutionary and genetic applications.</title>
        <authorList>
            <person name="Jiang W."/>
        </authorList>
    </citation>
    <scope>NUCLEOTIDE SEQUENCE [LARGE SCALE GENOMIC DNA]</scope>
    <source>
        <strain evidence="2">AG-KIZ</strain>
        <tissue evidence="2">Muscle</tissue>
    </source>
</reference>
<dbReference type="EMBL" id="RJVU01007007">
    <property type="protein sequence ID" value="ROL54091.1"/>
    <property type="molecule type" value="Genomic_DNA"/>
</dbReference>
<proteinExistence type="predicted"/>
<accession>A0A3N0Z6Y6</accession>